<dbReference type="AlphaFoldDB" id="A0A921R4W5"/>
<reference evidence="1" key="1">
    <citation type="journal article" date="2019" name="BMC Genomics">
        <title>A new reference genome for Sorghum bicolor reveals high levels of sequence similarity between sweet and grain genotypes: implications for the genetics of sugar metabolism.</title>
        <authorList>
            <person name="Cooper E.A."/>
            <person name="Brenton Z.W."/>
            <person name="Flinn B.S."/>
            <person name="Jenkins J."/>
            <person name="Shu S."/>
            <person name="Flowers D."/>
            <person name="Luo F."/>
            <person name="Wang Y."/>
            <person name="Xia P."/>
            <person name="Barry K."/>
            <person name="Daum C."/>
            <person name="Lipzen A."/>
            <person name="Yoshinaga Y."/>
            <person name="Schmutz J."/>
            <person name="Saski C."/>
            <person name="Vermerris W."/>
            <person name="Kresovich S."/>
        </authorList>
    </citation>
    <scope>NUCLEOTIDE SEQUENCE</scope>
</reference>
<dbReference type="EMBL" id="CM027683">
    <property type="protein sequence ID" value="KAG0533596.1"/>
    <property type="molecule type" value="Genomic_DNA"/>
</dbReference>
<comment type="caution">
    <text evidence="1">The sequence shown here is derived from an EMBL/GenBank/DDBJ whole genome shotgun (WGS) entry which is preliminary data.</text>
</comment>
<evidence type="ECO:0000313" key="2">
    <source>
        <dbReference type="Proteomes" id="UP000807115"/>
    </source>
</evidence>
<accession>A0A921R4W5</accession>
<proteinExistence type="predicted"/>
<reference evidence="1" key="2">
    <citation type="submission" date="2020-10" db="EMBL/GenBank/DDBJ databases">
        <authorList>
            <person name="Cooper E.A."/>
            <person name="Brenton Z.W."/>
            <person name="Flinn B.S."/>
            <person name="Jenkins J."/>
            <person name="Shu S."/>
            <person name="Flowers D."/>
            <person name="Luo F."/>
            <person name="Wang Y."/>
            <person name="Xia P."/>
            <person name="Barry K."/>
            <person name="Daum C."/>
            <person name="Lipzen A."/>
            <person name="Yoshinaga Y."/>
            <person name="Schmutz J."/>
            <person name="Saski C."/>
            <person name="Vermerris W."/>
            <person name="Kresovich S."/>
        </authorList>
    </citation>
    <scope>NUCLEOTIDE SEQUENCE</scope>
</reference>
<gene>
    <name evidence="1" type="ORF">BDA96_04G206000</name>
</gene>
<evidence type="ECO:0000313" key="1">
    <source>
        <dbReference type="EMBL" id="KAG0533596.1"/>
    </source>
</evidence>
<protein>
    <submittedName>
        <fullName evidence="1">Uncharacterized protein</fullName>
    </submittedName>
</protein>
<sequence>MHVVLACLWYGRSQITHYYIFLLYIYQQLHIEPGKKLASDQKEEKADAKRRPRAGRPAAFVVVTPPSVSVADTCSAHREINR</sequence>
<organism evidence="1 2">
    <name type="scientific">Sorghum bicolor</name>
    <name type="common">Sorghum</name>
    <name type="synonym">Sorghum vulgare</name>
    <dbReference type="NCBI Taxonomy" id="4558"/>
    <lineage>
        <taxon>Eukaryota</taxon>
        <taxon>Viridiplantae</taxon>
        <taxon>Streptophyta</taxon>
        <taxon>Embryophyta</taxon>
        <taxon>Tracheophyta</taxon>
        <taxon>Spermatophyta</taxon>
        <taxon>Magnoliopsida</taxon>
        <taxon>Liliopsida</taxon>
        <taxon>Poales</taxon>
        <taxon>Poaceae</taxon>
        <taxon>PACMAD clade</taxon>
        <taxon>Panicoideae</taxon>
        <taxon>Andropogonodae</taxon>
        <taxon>Andropogoneae</taxon>
        <taxon>Sorghinae</taxon>
        <taxon>Sorghum</taxon>
    </lineage>
</organism>
<name>A0A921R4W5_SORBI</name>
<dbReference type="Proteomes" id="UP000807115">
    <property type="component" value="Chromosome 4"/>
</dbReference>